<dbReference type="InterPro" id="IPR016186">
    <property type="entry name" value="C-type_lectin-like/link_sf"/>
</dbReference>
<keyword evidence="4" id="KW-1185">Reference proteome</keyword>
<dbReference type="Pfam" id="PF00059">
    <property type="entry name" value="Lectin_C"/>
    <property type="match status" value="3"/>
</dbReference>
<reference evidence="3" key="1">
    <citation type="submission" date="2025-08" db="UniProtKB">
        <authorList>
            <consortium name="Ensembl"/>
        </authorList>
    </citation>
    <scope>IDENTIFICATION</scope>
</reference>
<dbReference type="InParanoid" id="A0A3Q3ER66"/>
<feature type="domain" description="C-type lectin" evidence="2">
    <location>
        <begin position="235"/>
        <end position="340"/>
    </location>
</feature>
<dbReference type="InterPro" id="IPR016187">
    <property type="entry name" value="CTDL_fold"/>
</dbReference>
<feature type="domain" description="C-type lectin" evidence="2">
    <location>
        <begin position="10"/>
        <end position="109"/>
    </location>
</feature>
<keyword evidence="1" id="KW-1015">Disulfide bond</keyword>
<reference evidence="3" key="2">
    <citation type="submission" date="2025-09" db="UniProtKB">
        <authorList>
            <consortium name="Ensembl"/>
        </authorList>
    </citation>
    <scope>IDENTIFICATION</scope>
</reference>
<evidence type="ECO:0000256" key="1">
    <source>
        <dbReference type="ARBA" id="ARBA00023157"/>
    </source>
</evidence>
<dbReference type="FunCoup" id="A0A3Q3ER66">
    <property type="interactions" value="16"/>
</dbReference>
<dbReference type="SMART" id="SM00034">
    <property type="entry name" value="CLECT"/>
    <property type="match status" value="3"/>
</dbReference>
<name>A0A3Q3ER66_9LABR</name>
<dbReference type="PANTHER" id="PTHR45784">
    <property type="entry name" value="C-TYPE LECTIN DOMAIN FAMILY 20 MEMBER A-RELATED"/>
    <property type="match status" value="1"/>
</dbReference>
<dbReference type="Proteomes" id="UP000261660">
    <property type="component" value="Unplaced"/>
</dbReference>
<dbReference type="AlphaFoldDB" id="A0A3Q3ER66"/>
<dbReference type="GeneTree" id="ENSGT01100000263473"/>
<dbReference type="PROSITE" id="PS50041">
    <property type="entry name" value="C_TYPE_LECTIN_2"/>
    <property type="match status" value="3"/>
</dbReference>
<dbReference type="InterPro" id="IPR001304">
    <property type="entry name" value="C-type_lectin-like"/>
</dbReference>
<evidence type="ECO:0000313" key="3">
    <source>
        <dbReference type="Ensembl" id="ENSLBEP00000009813.1"/>
    </source>
</evidence>
<dbReference type="CDD" id="cd00037">
    <property type="entry name" value="CLECT"/>
    <property type="match status" value="2"/>
</dbReference>
<accession>A0A3Q3ER66</accession>
<proteinExistence type="predicted"/>
<dbReference type="STRING" id="56723.ENSLBEP00000009813"/>
<protein>
    <recommendedName>
        <fullName evidence="2">C-type lectin domain-containing protein</fullName>
    </recommendedName>
</protein>
<dbReference type="Gene3D" id="3.10.100.10">
    <property type="entry name" value="Mannose-Binding Protein A, subunit A"/>
    <property type="match status" value="3"/>
</dbReference>
<sequence length="344" mass="39497">MAQGFFSFALGSSDFHFINQEKNYNDSKTYCRKMFSDLASVHNTTDINNLITLVSNKTKRAWIGLESEGVREWHWSRPYQKLDFFNWKAGEPQNADQDACAVMDPLGEWFERNVDSGNHIFVAKTKSWRNAQNHCRDLSSELVSIQSVEENKAVLNISMSQNVWIGLFRDPWKWSDGSNSSFRFWTPSQPNYLEGQDCVTAIFQKDGRWNDLKCTRKERFICRGGNLILIKKNLTWIDAMSYCRRHHVDLVHITTEDIQVKVAEKAKNATSVHVWLGLRYTCNLNFWFWTSSSTGCYQNWAPGQGPEGKYECEASGAIEATGGQQWVGLSQTEKLNFLCSTCAD</sequence>
<dbReference type="PANTHER" id="PTHR45784:SF3">
    <property type="entry name" value="C-TYPE LECTIN DOMAIN FAMILY 4 MEMBER K-LIKE-RELATED"/>
    <property type="match status" value="1"/>
</dbReference>
<feature type="domain" description="C-type lectin" evidence="2">
    <location>
        <begin position="114"/>
        <end position="223"/>
    </location>
</feature>
<evidence type="ECO:0000259" key="2">
    <source>
        <dbReference type="PROSITE" id="PS50041"/>
    </source>
</evidence>
<dbReference type="PROSITE" id="PS00615">
    <property type="entry name" value="C_TYPE_LECTIN_1"/>
    <property type="match status" value="1"/>
</dbReference>
<organism evidence="3 4">
    <name type="scientific">Labrus bergylta</name>
    <name type="common">ballan wrasse</name>
    <dbReference type="NCBI Taxonomy" id="56723"/>
    <lineage>
        <taxon>Eukaryota</taxon>
        <taxon>Metazoa</taxon>
        <taxon>Chordata</taxon>
        <taxon>Craniata</taxon>
        <taxon>Vertebrata</taxon>
        <taxon>Euteleostomi</taxon>
        <taxon>Actinopterygii</taxon>
        <taxon>Neopterygii</taxon>
        <taxon>Teleostei</taxon>
        <taxon>Neoteleostei</taxon>
        <taxon>Acanthomorphata</taxon>
        <taxon>Eupercaria</taxon>
        <taxon>Labriformes</taxon>
        <taxon>Labridae</taxon>
        <taxon>Labrus</taxon>
    </lineage>
</organism>
<dbReference type="SUPFAM" id="SSF56436">
    <property type="entry name" value="C-type lectin-like"/>
    <property type="match status" value="3"/>
</dbReference>
<dbReference type="Ensembl" id="ENSLBET00000010345.1">
    <property type="protein sequence ID" value="ENSLBEP00000009813.1"/>
    <property type="gene ID" value="ENSLBEG00000007578.1"/>
</dbReference>
<evidence type="ECO:0000313" key="4">
    <source>
        <dbReference type="Proteomes" id="UP000261660"/>
    </source>
</evidence>
<dbReference type="InterPro" id="IPR018378">
    <property type="entry name" value="C-type_lectin_CS"/>
</dbReference>